<protein>
    <recommendedName>
        <fullName evidence="1">Fe2OG dioxygenase domain-containing protein</fullName>
    </recommendedName>
</protein>
<organism evidence="2 3">
    <name type="scientific">Schizothecium vesticola</name>
    <dbReference type="NCBI Taxonomy" id="314040"/>
    <lineage>
        <taxon>Eukaryota</taxon>
        <taxon>Fungi</taxon>
        <taxon>Dikarya</taxon>
        <taxon>Ascomycota</taxon>
        <taxon>Pezizomycotina</taxon>
        <taxon>Sordariomycetes</taxon>
        <taxon>Sordariomycetidae</taxon>
        <taxon>Sordariales</taxon>
        <taxon>Schizotheciaceae</taxon>
        <taxon>Schizothecium</taxon>
    </lineage>
</organism>
<accession>A0AA40FC82</accession>
<dbReference type="PANTHER" id="PTHR12463:SF1">
    <property type="entry name" value="2-OXOGLUTARATE AND FE-DEPENDENT OXYGENASE FAMILY PROTEIN"/>
    <property type="match status" value="1"/>
</dbReference>
<dbReference type="Proteomes" id="UP001172155">
    <property type="component" value="Unassembled WGS sequence"/>
</dbReference>
<dbReference type="GO" id="GO:0070988">
    <property type="term" value="P:demethylation"/>
    <property type="evidence" value="ECO:0007669"/>
    <property type="project" value="InterPro"/>
</dbReference>
<name>A0AA40FC82_9PEZI</name>
<dbReference type="AlphaFoldDB" id="A0AA40FC82"/>
<feature type="domain" description="Fe2OG dioxygenase" evidence="1">
    <location>
        <begin position="116"/>
        <end position="248"/>
    </location>
</feature>
<proteinExistence type="predicted"/>
<dbReference type="GO" id="GO:0032451">
    <property type="term" value="F:demethylase activity"/>
    <property type="evidence" value="ECO:0007669"/>
    <property type="project" value="TreeGrafter"/>
</dbReference>
<dbReference type="SUPFAM" id="SSF51197">
    <property type="entry name" value="Clavaminate synthase-like"/>
    <property type="match status" value="1"/>
</dbReference>
<gene>
    <name evidence="2" type="ORF">B0T18DRAFT_400578</name>
</gene>
<dbReference type="Gene3D" id="2.60.120.590">
    <property type="entry name" value="Alpha-ketoglutarate-dependent dioxygenase AlkB-like"/>
    <property type="match status" value="1"/>
</dbReference>
<evidence type="ECO:0000313" key="3">
    <source>
        <dbReference type="Proteomes" id="UP001172155"/>
    </source>
</evidence>
<dbReference type="EMBL" id="JAUKUD010000001">
    <property type="protein sequence ID" value="KAK0755051.1"/>
    <property type="molecule type" value="Genomic_DNA"/>
</dbReference>
<evidence type="ECO:0000259" key="1">
    <source>
        <dbReference type="PROSITE" id="PS51471"/>
    </source>
</evidence>
<comment type="caution">
    <text evidence="2">The sequence shown here is derived from an EMBL/GenBank/DDBJ whole genome shotgun (WGS) entry which is preliminary data.</text>
</comment>
<dbReference type="InterPro" id="IPR005123">
    <property type="entry name" value="Oxoglu/Fe-dep_dioxygenase_dom"/>
</dbReference>
<dbReference type="InterPro" id="IPR032857">
    <property type="entry name" value="ALKBH4"/>
</dbReference>
<evidence type="ECO:0000313" key="2">
    <source>
        <dbReference type="EMBL" id="KAK0755051.1"/>
    </source>
</evidence>
<reference evidence="2" key="1">
    <citation type="submission" date="2023-06" db="EMBL/GenBank/DDBJ databases">
        <title>Genome-scale phylogeny and comparative genomics of the fungal order Sordariales.</title>
        <authorList>
            <consortium name="Lawrence Berkeley National Laboratory"/>
            <person name="Hensen N."/>
            <person name="Bonometti L."/>
            <person name="Westerberg I."/>
            <person name="Brannstrom I.O."/>
            <person name="Guillou S."/>
            <person name="Cros-Aarteil S."/>
            <person name="Calhoun S."/>
            <person name="Haridas S."/>
            <person name="Kuo A."/>
            <person name="Mondo S."/>
            <person name="Pangilinan J."/>
            <person name="Riley R."/>
            <person name="LaButti K."/>
            <person name="Andreopoulos B."/>
            <person name="Lipzen A."/>
            <person name="Chen C."/>
            <person name="Yanf M."/>
            <person name="Daum C."/>
            <person name="Ng V."/>
            <person name="Clum A."/>
            <person name="Steindorff A."/>
            <person name="Ohm R."/>
            <person name="Martin F."/>
            <person name="Silar P."/>
            <person name="Natvig D."/>
            <person name="Lalanne C."/>
            <person name="Gautier V."/>
            <person name="Ament-velasquez S.L."/>
            <person name="Kruys A."/>
            <person name="Hutchinson M.I."/>
            <person name="Powell A.J."/>
            <person name="Barry K."/>
            <person name="Miller A.N."/>
            <person name="Grigoriev I.V."/>
            <person name="Debuchy R."/>
            <person name="Gladieux P."/>
            <person name="Thoren M.H."/>
            <person name="Johannesson H."/>
        </authorList>
    </citation>
    <scope>NUCLEOTIDE SEQUENCE</scope>
    <source>
        <strain evidence="2">SMH3187-1</strain>
    </source>
</reference>
<dbReference type="PANTHER" id="PTHR12463">
    <property type="entry name" value="OXYGENASE-RELATED"/>
    <property type="match status" value="1"/>
</dbReference>
<dbReference type="GO" id="GO:0016491">
    <property type="term" value="F:oxidoreductase activity"/>
    <property type="evidence" value="ECO:0007669"/>
    <property type="project" value="TreeGrafter"/>
</dbReference>
<sequence>MNEPLPPAIDPANPSIHRWPDLGLTLIHDFITPAEEAVMIAAFHAVTPETTIKKRISQHYGHHFDYTTFGVTSRPTPLPEYISSFLPRLPLFPDRISTGATSDPPCPITPDDGDVLPDQFTVQYYPPGAGIPPHVDTHSMFSEALYSLSYGSAVPMMFRQAGQNEARKLRLPKRSLGGGGTEAPVAAATTAPEHPSWELLLPARSLLVMTGASRYGYVHGIKGRKTDMVGGEAVARQGRYSITMRSVRRGERVGCECAFPGVCDARVREEEEAAEGR</sequence>
<dbReference type="InterPro" id="IPR037151">
    <property type="entry name" value="AlkB-like_sf"/>
</dbReference>
<keyword evidence="3" id="KW-1185">Reference proteome</keyword>
<dbReference type="InterPro" id="IPR027450">
    <property type="entry name" value="AlkB-like"/>
</dbReference>
<dbReference type="PROSITE" id="PS51471">
    <property type="entry name" value="FE2OG_OXY"/>
    <property type="match status" value="1"/>
</dbReference>
<dbReference type="Pfam" id="PF13532">
    <property type="entry name" value="2OG-FeII_Oxy_2"/>
    <property type="match status" value="1"/>
</dbReference>